<dbReference type="GO" id="GO:0008932">
    <property type="term" value="F:lytic endotransglycosylase activity"/>
    <property type="evidence" value="ECO:0007669"/>
    <property type="project" value="UniProtKB-UniRule"/>
</dbReference>
<dbReference type="Proteomes" id="UP000032430">
    <property type="component" value="Chromosome I"/>
</dbReference>
<dbReference type="STRING" id="1212491.LFA_0547"/>
<keyword evidence="3" id="KW-1003">Cell membrane</keyword>
<keyword evidence="7" id="KW-1185">Reference proteome</keyword>
<comment type="similarity">
    <text evidence="3 4">Belongs to the RlpA family.</text>
</comment>
<dbReference type="NCBIfam" id="TIGR00413">
    <property type="entry name" value="rlpA"/>
    <property type="match status" value="1"/>
</dbReference>
<feature type="domain" description="RlpA-like protein double-psi beta-barrel" evidence="5">
    <location>
        <begin position="54"/>
        <end position="142"/>
    </location>
</feature>
<name>A0A098G0G5_9GAMM</name>
<evidence type="ECO:0000259" key="5">
    <source>
        <dbReference type="Pfam" id="PF03330"/>
    </source>
</evidence>
<keyword evidence="3 6" id="KW-0449">Lipoprotein</keyword>
<dbReference type="PROSITE" id="PS51257">
    <property type="entry name" value="PROKAR_LIPOPROTEIN"/>
    <property type="match status" value="1"/>
</dbReference>
<dbReference type="Pfam" id="PF03330">
    <property type="entry name" value="DPBB_1"/>
    <property type="match status" value="1"/>
</dbReference>
<reference evidence="7" key="1">
    <citation type="submission" date="2014-09" db="EMBL/GenBank/DDBJ databases">
        <authorList>
            <person name="Gomez-Valero L."/>
        </authorList>
    </citation>
    <scope>NUCLEOTIDE SEQUENCE [LARGE SCALE GENOMIC DNA]</scope>
    <source>
        <strain evidence="7">ATCC700992</strain>
    </source>
</reference>
<dbReference type="EMBL" id="LN614827">
    <property type="protein sequence ID" value="CEG56002.1"/>
    <property type="molecule type" value="Genomic_DNA"/>
</dbReference>
<dbReference type="HAMAP" id="MF_02071">
    <property type="entry name" value="RlpA"/>
    <property type="match status" value="1"/>
</dbReference>
<comment type="function">
    <text evidence="3">Lytic transglycosylase with a strong preference for naked glycan strands that lack stem peptides.</text>
</comment>
<dbReference type="GO" id="GO:0005886">
    <property type="term" value="C:plasma membrane"/>
    <property type="evidence" value="ECO:0007669"/>
    <property type="project" value="UniProtKB-SubCell"/>
</dbReference>
<dbReference type="KEGG" id="lfa:LFA_0547"/>
<dbReference type="InterPro" id="IPR009009">
    <property type="entry name" value="RlpA-like_DPBB"/>
</dbReference>
<keyword evidence="2 3" id="KW-0961">Cell wall biogenesis/degradation</keyword>
<dbReference type="SUPFAM" id="SSF50685">
    <property type="entry name" value="Barwin-like endoglucanases"/>
    <property type="match status" value="1"/>
</dbReference>
<dbReference type="OrthoDB" id="9779128at2"/>
<dbReference type="AlphaFoldDB" id="A0A098G0G5"/>
<accession>A0A098G0G5</accession>
<comment type="subcellular location">
    <subcellularLocation>
        <location evidence="3">Cell membrane</location>
        <topology evidence="3">Lipid-anchor</topology>
    </subcellularLocation>
</comment>
<dbReference type="Gene3D" id="2.40.40.10">
    <property type="entry name" value="RlpA-like domain"/>
    <property type="match status" value="1"/>
</dbReference>
<evidence type="ECO:0000256" key="1">
    <source>
        <dbReference type="ARBA" id="ARBA00023239"/>
    </source>
</evidence>
<dbReference type="GO" id="GO:0071555">
    <property type="term" value="P:cell wall organization"/>
    <property type="evidence" value="ECO:0007669"/>
    <property type="project" value="UniProtKB-KW"/>
</dbReference>
<protein>
    <recommendedName>
        <fullName evidence="3">Endolytic peptidoglycan transglycosylase RlpA</fullName>
        <ecNumber evidence="3">4.2.2.-</ecNumber>
    </recommendedName>
</protein>
<dbReference type="EC" id="4.2.2.-" evidence="3"/>
<evidence type="ECO:0000256" key="4">
    <source>
        <dbReference type="RuleBase" id="RU003495"/>
    </source>
</evidence>
<dbReference type="InterPro" id="IPR036908">
    <property type="entry name" value="RlpA-like_sf"/>
</dbReference>
<dbReference type="GO" id="GO:0000270">
    <property type="term" value="P:peptidoglycan metabolic process"/>
    <property type="evidence" value="ECO:0007669"/>
    <property type="project" value="UniProtKB-UniRule"/>
</dbReference>
<sequence length="145" mass="16247">MRLASKTMQYFVITGLLVSLTACMKTKPLGHEIASYKVKGKVYTPVRSAKGYKARGLASFYSKRLHHHKTSNGERYNMYSMTAAHPTLPFNTRLRVKNVKNGRTVVVRINDRGPFYSSRIIDLSYAAASRLGITSSSMVEIQALN</sequence>
<gene>
    <name evidence="3" type="primary">rlpA</name>
    <name evidence="6" type="ORF">LFA_0547</name>
</gene>
<evidence type="ECO:0000256" key="3">
    <source>
        <dbReference type="HAMAP-Rule" id="MF_02071"/>
    </source>
</evidence>
<organism evidence="6 7">
    <name type="scientific">Legionella fallonii LLAP-10</name>
    <dbReference type="NCBI Taxonomy" id="1212491"/>
    <lineage>
        <taxon>Bacteria</taxon>
        <taxon>Pseudomonadati</taxon>
        <taxon>Pseudomonadota</taxon>
        <taxon>Gammaproteobacteria</taxon>
        <taxon>Legionellales</taxon>
        <taxon>Legionellaceae</taxon>
        <taxon>Legionella</taxon>
    </lineage>
</organism>
<evidence type="ECO:0000313" key="7">
    <source>
        <dbReference type="Proteomes" id="UP000032430"/>
    </source>
</evidence>
<dbReference type="HOGENOM" id="CLU_042923_7_1_6"/>
<dbReference type="InterPro" id="IPR012997">
    <property type="entry name" value="RplA"/>
</dbReference>
<keyword evidence="3" id="KW-0564">Palmitate</keyword>
<dbReference type="RefSeq" id="WP_045094764.1">
    <property type="nucleotide sequence ID" value="NZ_LN614827.1"/>
</dbReference>
<keyword evidence="3" id="KW-0472">Membrane</keyword>
<dbReference type="CDD" id="cd22268">
    <property type="entry name" value="DPBB_RlpA-like"/>
    <property type="match status" value="1"/>
</dbReference>
<evidence type="ECO:0000313" key="6">
    <source>
        <dbReference type="EMBL" id="CEG56002.1"/>
    </source>
</evidence>
<dbReference type="InterPro" id="IPR034718">
    <property type="entry name" value="RlpA"/>
</dbReference>
<keyword evidence="1 3" id="KW-0456">Lyase</keyword>
<dbReference type="PANTHER" id="PTHR34183">
    <property type="entry name" value="ENDOLYTIC PEPTIDOGLYCAN TRANSGLYCOSYLASE RLPA"/>
    <property type="match status" value="1"/>
</dbReference>
<evidence type="ECO:0000256" key="2">
    <source>
        <dbReference type="ARBA" id="ARBA00023316"/>
    </source>
</evidence>
<proteinExistence type="inferred from homology"/>
<dbReference type="PANTHER" id="PTHR34183:SF1">
    <property type="entry name" value="ENDOLYTIC PEPTIDOGLYCAN TRANSGLYCOSYLASE RLPA"/>
    <property type="match status" value="1"/>
</dbReference>